<evidence type="ECO:0000313" key="8">
    <source>
        <dbReference type="Proteomes" id="UP001346149"/>
    </source>
</evidence>
<evidence type="ECO:0000256" key="5">
    <source>
        <dbReference type="ARBA" id="ARBA00023242"/>
    </source>
</evidence>
<evidence type="ECO:0000256" key="4">
    <source>
        <dbReference type="ARBA" id="ARBA00022801"/>
    </source>
</evidence>
<evidence type="ECO:0000256" key="2">
    <source>
        <dbReference type="ARBA" id="ARBA00007331"/>
    </source>
</evidence>
<reference evidence="7 8" key="1">
    <citation type="journal article" date="2023" name="Hortic Res">
        <title>Pangenome of water caltrop reveals structural variations and asymmetric subgenome divergence after allopolyploidization.</title>
        <authorList>
            <person name="Zhang X."/>
            <person name="Chen Y."/>
            <person name="Wang L."/>
            <person name="Yuan Y."/>
            <person name="Fang M."/>
            <person name="Shi L."/>
            <person name="Lu R."/>
            <person name="Comes H.P."/>
            <person name="Ma Y."/>
            <person name="Chen Y."/>
            <person name="Huang G."/>
            <person name="Zhou Y."/>
            <person name="Zheng Z."/>
            <person name="Qiu Y."/>
        </authorList>
    </citation>
    <scope>NUCLEOTIDE SEQUENCE [LARGE SCALE GENOMIC DNA]</scope>
    <source>
        <strain evidence="7">F231</strain>
    </source>
</reference>
<gene>
    <name evidence="7" type="ORF">SAY86_023272</name>
</gene>
<evidence type="ECO:0000256" key="1">
    <source>
        <dbReference type="ARBA" id="ARBA00004123"/>
    </source>
</evidence>
<dbReference type="GO" id="GO:0003723">
    <property type="term" value="F:RNA binding"/>
    <property type="evidence" value="ECO:0007669"/>
    <property type="project" value="TreeGrafter"/>
</dbReference>
<dbReference type="InterPro" id="IPR016195">
    <property type="entry name" value="Pol/histidinol_Pase-like"/>
</dbReference>
<dbReference type="GO" id="GO:0016787">
    <property type="term" value="F:hydrolase activity"/>
    <property type="evidence" value="ECO:0007669"/>
    <property type="project" value="UniProtKB-KW"/>
</dbReference>
<keyword evidence="8" id="KW-1185">Reference proteome</keyword>
<dbReference type="Gene3D" id="3.20.20.140">
    <property type="entry name" value="Metal-dependent hydrolases"/>
    <property type="match status" value="1"/>
</dbReference>
<proteinExistence type="inferred from homology"/>
<dbReference type="PANTHER" id="PTHR13031:SF0">
    <property type="entry name" value="RIBONUCLEASE P PROTEIN SUBUNIT P30"/>
    <property type="match status" value="1"/>
</dbReference>
<comment type="caution">
    <text evidence="7">The sequence shown here is derived from an EMBL/GenBank/DDBJ whole genome shotgun (WGS) entry which is preliminary data.</text>
</comment>
<dbReference type="SUPFAM" id="SSF89550">
    <property type="entry name" value="PHP domain-like"/>
    <property type="match status" value="1"/>
</dbReference>
<dbReference type="FunFam" id="3.20.20.140:FF:000044">
    <property type="entry name" value="Polymerase/histidinol phosphatase-like protein"/>
    <property type="match status" value="1"/>
</dbReference>
<organism evidence="7 8">
    <name type="scientific">Trapa natans</name>
    <name type="common">Water chestnut</name>
    <dbReference type="NCBI Taxonomy" id="22666"/>
    <lineage>
        <taxon>Eukaryota</taxon>
        <taxon>Viridiplantae</taxon>
        <taxon>Streptophyta</taxon>
        <taxon>Embryophyta</taxon>
        <taxon>Tracheophyta</taxon>
        <taxon>Spermatophyta</taxon>
        <taxon>Magnoliopsida</taxon>
        <taxon>eudicotyledons</taxon>
        <taxon>Gunneridae</taxon>
        <taxon>Pentapetalae</taxon>
        <taxon>rosids</taxon>
        <taxon>malvids</taxon>
        <taxon>Myrtales</taxon>
        <taxon>Lythraceae</taxon>
        <taxon>Trapa</taxon>
    </lineage>
</organism>
<dbReference type="GO" id="GO:0005655">
    <property type="term" value="C:nucleolar ribonuclease P complex"/>
    <property type="evidence" value="ECO:0007669"/>
    <property type="project" value="TreeGrafter"/>
</dbReference>
<comment type="similarity">
    <text evidence="2">Belongs to the eukaryotic/archaeal RNase P protein component 3 family.</text>
</comment>
<dbReference type="InterPro" id="IPR002738">
    <property type="entry name" value="RNase_P_p30"/>
</dbReference>
<keyword evidence="5" id="KW-0539">Nucleus</keyword>
<accession>A0AAN7LUQ8</accession>
<keyword evidence="4" id="KW-0378">Hydrolase</keyword>
<sequence length="677" mass="75011">MGFFDLNIPYDDSASNKVNRIKLATKAMELGYDGVAYSRTMNGVMSDRDRCSINHLSLSSLLKVAPSLSSSVSFHRDLLGVPRSSPFRQYTRLTVSAESVSQAQALNSGNPILKSYDLVAIRPLNQIAFDYACERSEVDIIALDFSEKLHFRLKQHMIKAAILRGIYFEITYSSLLMDIHIRRQMISKAKLLVDWTRGRNLIVSSAAATVTEIRGPYDIANLLSLFGLSMEHAKASISRNCRTLIASALRKKQFYKETIRVEPLTSMGKEGGDDLWSLDWDGWDPISSGSGDLCLKDSEKVVLTLEEAPKVVKAINFESLIENMPSLGFQINNLIPQTETALPTPKDDSNLVGSSANVDVSVETKLTSSRFKTSSFDISLPLKSTRDEVSDEPILVMETMDAKEETFQANSIVELLVPSEAIHIEDDQIHDDYSEDEFLRLDVSDTSARLEKTDLIGMESGKPVLAGDNLDVSVQHEHKGALMDTVMRDVDFTNCQFNEECSHYESPVQTEDGLPTKTDGNLQNSKDSSERNRTALRLDANSSLYAALICDDVPSQGKAIWENQIGTGLLSNSLSAVSHNEMKITRSRVPADNDSSTGQVKITTNPSIIHELPPDVGSENQKLGAENTTPSYFIPSLPITGSPKVLKPLPVVPFPFKKRSWGLLISKKLGHRCRRRN</sequence>
<evidence type="ECO:0000313" key="7">
    <source>
        <dbReference type="EMBL" id="KAK4792837.1"/>
    </source>
</evidence>
<comment type="subcellular location">
    <subcellularLocation>
        <location evidence="1">Nucleus</location>
    </subcellularLocation>
</comment>
<protein>
    <submittedName>
        <fullName evidence="7">Uncharacterized protein</fullName>
    </submittedName>
</protein>
<evidence type="ECO:0000256" key="3">
    <source>
        <dbReference type="ARBA" id="ARBA00022694"/>
    </source>
</evidence>
<dbReference type="Pfam" id="PF01876">
    <property type="entry name" value="RNase_P_p30"/>
    <property type="match status" value="1"/>
</dbReference>
<feature type="region of interest" description="Disordered" evidence="6">
    <location>
        <begin position="504"/>
        <end position="532"/>
    </location>
</feature>
<dbReference type="EMBL" id="JAXQNO010000008">
    <property type="protein sequence ID" value="KAK4792837.1"/>
    <property type="molecule type" value="Genomic_DNA"/>
</dbReference>
<evidence type="ECO:0000256" key="6">
    <source>
        <dbReference type="SAM" id="MobiDB-lite"/>
    </source>
</evidence>
<keyword evidence="3" id="KW-0819">tRNA processing</keyword>
<dbReference type="PANTHER" id="PTHR13031">
    <property type="entry name" value="RIBONUCLEASE P SUBUNIT P30"/>
    <property type="match status" value="1"/>
</dbReference>
<dbReference type="GO" id="GO:0008033">
    <property type="term" value="P:tRNA processing"/>
    <property type="evidence" value="ECO:0007669"/>
    <property type="project" value="UniProtKB-KW"/>
</dbReference>
<name>A0AAN7LUQ8_TRANT</name>
<dbReference type="Proteomes" id="UP001346149">
    <property type="component" value="Unassembled WGS sequence"/>
</dbReference>
<dbReference type="AlphaFoldDB" id="A0AAN7LUQ8"/>